<dbReference type="InterPro" id="IPR036754">
    <property type="entry name" value="YbaK/aa-tRNA-synt-asso_dom_sf"/>
</dbReference>
<dbReference type="InterPro" id="IPR007214">
    <property type="entry name" value="YbaK/aa-tRNA-synth-assoc-dom"/>
</dbReference>
<evidence type="ECO:0000256" key="3">
    <source>
        <dbReference type="ARBA" id="ARBA00023239"/>
    </source>
</evidence>
<dbReference type="PANTHER" id="PTHR30411:SF0">
    <property type="entry name" value="CYS-TRNA(PRO)_CYS-TRNA(CYS) DEACYLASE YBAK"/>
    <property type="match status" value="1"/>
</dbReference>
<evidence type="ECO:0000313" key="6">
    <source>
        <dbReference type="EMBL" id="WLI74808.1"/>
    </source>
</evidence>
<dbReference type="SUPFAM" id="SSF55826">
    <property type="entry name" value="YbaK/ProRS associated domain"/>
    <property type="match status" value="1"/>
</dbReference>
<organism evidence="6 7">
    <name type="scientific">Halomonas alkalicola</name>
    <dbReference type="NCBI Taxonomy" id="1930622"/>
    <lineage>
        <taxon>Bacteria</taxon>
        <taxon>Pseudomonadati</taxon>
        <taxon>Pseudomonadota</taxon>
        <taxon>Gammaproteobacteria</taxon>
        <taxon>Oceanospirillales</taxon>
        <taxon>Halomonadaceae</taxon>
        <taxon>Halomonas</taxon>
    </lineage>
</organism>
<dbReference type="Gene3D" id="3.90.960.10">
    <property type="entry name" value="YbaK/aminoacyl-tRNA synthetase-associated domain"/>
    <property type="match status" value="1"/>
</dbReference>
<feature type="domain" description="YbaK/aminoacyl-tRNA synthetase-associated" evidence="5">
    <location>
        <begin position="31"/>
        <end position="145"/>
    </location>
</feature>
<dbReference type="EMBL" id="CP131913">
    <property type="protein sequence ID" value="WLI74808.1"/>
    <property type="molecule type" value="Genomic_DNA"/>
</dbReference>
<accession>A0ABY9H926</accession>
<dbReference type="PANTHER" id="PTHR30411">
    <property type="entry name" value="CYTOPLASMIC PROTEIN"/>
    <property type="match status" value="1"/>
</dbReference>
<keyword evidence="3 4" id="KW-0456">Lyase</keyword>
<evidence type="ECO:0000259" key="5">
    <source>
        <dbReference type="Pfam" id="PF04073"/>
    </source>
</evidence>
<name>A0ABY9H926_9GAMM</name>
<dbReference type="PIRSF" id="PIRSF006181">
    <property type="entry name" value="EbsC_YbaK"/>
    <property type="match status" value="1"/>
</dbReference>
<evidence type="ECO:0000256" key="4">
    <source>
        <dbReference type="PIRNR" id="PIRNR006181"/>
    </source>
</evidence>
<reference evidence="6 7" key="1">
    <citation type="submission" date="2023-08" db="EMBL/GenBank/DDBJ databases">
        <title>Transcriptome Analysis of Halomonas alkalicola CICC 11012s to Identify the Genes Involved in Alkaline Tolerances.</title>
        <authorList>
            <person name="Zhai L."/>
        </authorList>
    </citation>
    <scope>NUCLEOTIDE SEQUENCE [LARGE SCALE GENOMIC DNA]</scope>
    <source>
        <strain evidence="6 7">CICC 11012s</strain>
    </source>
</reference>
<keyword evidence="7" id="KW-1185">Reference proteome</keyword>
<dbReference type="EC" id="4.2.-.-" evidence="4"/>
<evidence type="ECO:0000256" key="1">
    <source>
        <dbReference type="ARBA" id="ARBA00009798"/>
    </source>
</evidence>
<sequence length="156" mass="16224">MTPAVKQLERAGVAFTLAEYAHDPRTPAYGEEAARALGLSPDEVFKTLLVKLGDGRLAVAIVPVAGQLDLKALARAAGARRAVMAEPEAAQRATGYVVGGISPLGQKRRLATFLDESAAALPAIHVSGGRRGLEIRLAPADLVRLTGARLAPLARG</sequence>
<dbReference type="Pfam" id="PF04073">
    <property type="entry name" value="tRNA_edit"/>
    <property type="match status" value="1"/>
</dbReference>
<dbReference type="InterPro" id="IPR004369">
    <property type="entry name" value="Prolyl-tRNA_editing_YbaK/EbsC"/>
</dbReference>
<evidence type="ECO:0000313" key="7">
    <source>
        <dbReference type="Proteomes" id="UP001235344"/>
    </source>
</evidence>
<protein>
    <recommendedName>
        <fullName evidence="4">Cys-tRNA(Pro)/Cys-tRNA(Cys) deacylase</fullName>
        <ecNumber evidence="4">4.2.-.-</ecNumber>
    </recommendedName>
</protein>
<dbReference type="RefSeq" id="WP_305503535.1">
    <property type="nucleotide sequence ID" value="NZ_CP131913.1"/>
</dbReference>
<comment type="similarity">
    <text evidence="1 4">Belongs to the prolyl-tRNA editing family. YbaK/EbsC subfamily.</text>
</comment>
<dbReference type="NCBIfam" id="TIGR00011">
    <property type="entry name" value="YbaK_EbsC"/>
    <property type="match status" value="1"/>
</dbReference>
<gene>
    <name evidence="6" type="primary">ybaK</name>
    <name evidence="6" type="ORF">B6N23_08040</name>
</gene>
<dbReference type="CDD" id="cd00002">
    <property type="entry name" value="YbaK_deacylase"/>
    <property type="match status" value="1"/>
</dbReference>
<keyword evidence="2 4" id="KW-0648">Protein biosynthesis</keyword>
<dbReference type="Proteomes" id="UP001235344">
    <property type="component" value="Chromosome"/>
</dbReference>
<proteinExistence type="inferred from homology"/>
<evidence type="ECO:0000256" key="2">
    <source>
        <dbReference type="ARBA" id="ARBA00022917"/>
    </source>
</evidence>